<dbReference type="InterPro" id="IPR004236">
    <property type="entry name" value="Pept_S1_alpha_lytic"/>
</dbReference>
<dbReference type="Proteomes" id="UP001183388">
    <property type="component" value="Unassembled WGS sequence"/>
</dbReference>
<proteinExistence type="inferred from homology"/>
<dbReference type="InterPro" id="IPR001254">
    <property type="entry name" value="Trypsin_dom"/>
</dbReference>
<keyword evidence="2" id="KW-0645">Protease</keyword>
<organism evidence="11 12">
    <name type="scientific">Streptomyces boetiae</name>
    <dbReference type="NCBI Taxonomy" id="3075541"/>
    <lineage>
        <taxon>Bacteria</taxon>
        <taxon>Bacillati</taxon>
        <taxon>Actinomycetota</taxon>
        <taxon>Actinomycetes</taxon>
        <taxon>Kitasatosporales</taxon>
        <taxon>Streptomycetaceae</taxon>
        <taxon>Streptomyces</taxon>
    </lineage>
</organism>
<evidence type="ECO:0000256" key="2">
    <source>
        <dbReference type="ARBA" id="ARBA00022670"/>
    </source>
</evidence>
<keyword evidence="6" id="KW-0865">Zymogen</keyword>
<comment type="similarity">
    <text evidence="1">Belongs to the peptidase S1 family.</text>
</comment>
<feature type="domain" description="Peptidase S1A alpha-lytic prodomain" evidence="10">
    <location>
        <begin position="46"/>
        <end position="100"/>
    </location>
</feature>
<keyword evidence="5" id="KW-0720">Serine protease</keyword>
<dbReference type="Pfam" id="PF02983">
    <property type="entry name" value="Pro_Al_protease"/>
    <property type="match status" value="1"/>
</dbReference>
<keyword evidence="4" id="KW-0378">Hydrolase</keyword>
<keyword evidence="3 8" id="KW-0732">Signal</keyword>
<keyword evidence="7" id="KW-1015">Disulfide bond</keyword>
<evidence type="ECO:0000256" key="5">
    <source>
        <dbReference type="ARBA" id="ARBA00022825"/>
    </source>
</evidence>
<protein>
    <submittedName>
        <fullName evidence="11">S1 family peptidase</fullName>
    </submittedName>
</protein>
<feature type="domain" description="Peptidase S1" evidence="9">
    <location>
        <begin position="128"/>
        <end position="298"/>
    </location>
</feature>
<dbReference type="InterPro" id="IPR001316">
    <property type="entry name" value="Pept_S1A_streptogrisin"/>
</dbReference>
<evidence type="ECO:0000256" key="7">
    <source>
        <dbReference type="ARBA" id="ARBA00023157"/>
    </source>
</evidence>
<dbReference type="CDD" id="cd21112">
    <property type="entry name" value="alphaLP-like"/>
    <property type="match status" value="1"/>
</dbReference>
<feature type="signal peptide" evidence="8">
    <location>
        <begin position="1"/>
        <end position="40"/>
    </location>
</feature>
<evidence type="ECO:0000256" key="4">
    <source>
        <dbReference type="ARBA" id="ARBA00022801"/>
    </source>
</evidence>
<dbReference type="Gene3D" id="2.40.10.10">
    <property type="entry name" value="Trypsin-like serine proteases"/>
    <property type="match status" value="2"/>
</dbReference>
<evidence type="ECO:0000259" key="10">
    <source>
        <dbReference type="Pfam" id="PF02983"/>
    </source>
</evidence>
<evidence type="ECO:0000256" key="1">
    <source>
        <dbReference type="ARBA" id="ARBA00007664"/>
    </source>
</evidence>
<evidence type="ECO:0000259" key="9">
    <source>
        <dbReference type="Pfam" id="PF00089"/>
    </source>
</evidence>
<name>A0ABU2LFP8_9ACTN</name>
<dbReference type="InterPro" id="IPR009003">
    <property type="entry name" value="Peptidase_S1_PA"/>
</dbReference>
<comment type="caution">
    <text evidence="11">The sequence shown here is derived from an EMBL/GenBank/DDBJ whole genome shotgun (WGS) entry which is preliminary data.</text>
</comment>
<dbReference type="RefSeq" id="WP_311633368.1">
    <property type="nucleotide sequence ID" value="NZ_JAVREN010000068.1"/>
</dbReference>
<keyword evidence="12" id="KW-1185">Reference proteome</keyword>
<evidence type="ECO:0000313" key="12">
    <source>
        <dbReference type="Proteomes" id="UP001183388"/>
    </source>
</evidence>
<evidence type="ECO:0000256" key="8">
    <source>
        <dbReference type="SAM" id="SignalP"/>
    </source>
</evidence>
<dbReference type="PRINTS" id="PR00861">
    <property type="entry name" value="ALYTICPTASE"/>
</dbReference>
<dbReference type="InterPro" id="IPR006311">
    <property type="entry name" value="TAT_signal"/>
</dbReference>
<evidence type="ECO:0000256" key="6">
    <source>
        <dbReference type="ARBA" id="ARBA00023145"/>
    </source>
</evidence>
<dbReference type="Pfam" id="PF00089">
    <property type="entry name" value="Trypsin"/>
    <property type="match status" value="1"/>
</dbReference>
<feature type="chain" id="PRO_5047062373" evidence="8">
    <location>
        <begin position="41"/>
        <end position="307"/>
    </location>
</feature>
<sequence>MSLRRTNPHRRTSRRMRLIAAASGLLAAAAAVLVPNAASAQPAETFSTAQLATVSDAVRAADVGGTAWTVDPATNRVTVTIDETVSRAELARIRSEAGALSGALTVERTEERIQRYLRGGDAIYASAGWRCSAGFNVRSGSTYYFVTAGHCTEGFPSWYTNSGRTTYIGPTVGSSFPGNDYGIVRYDNASVPRPGTVYLYNGTERDITGAANPYVGQPVQRSGSTTGLRSGSVTGLNYTVNYGGGDIVSGLTRTNVCAEPGDSGGPFFSGNTALGLTSGGSGNCSTGGTTFFQPVVEALNAYGVAVY</sequence>
<dbReference type="InterPro" id="IPR043504">
    <property type="entry name" value="Peptidase_S1_PA_chymotrypsin"/>
</dbReference>
<reference evidence="12" key="1">
    <citation type="submission" date="2023-07" db="EMBL/GenBank/DDBJ databases">
        <title>30 novel species of actinomycetes from the DSMZ collection.</title>
        <authorList>
            <person name="Nouioui I."/>
        </authorList>
    </citation>
    <scope>NUCLEOTIDE SEQUENCE [LARGE SCALE GENOMIC DNA]</scope>
    <source>
        <strain evidence="12">DSM 44917</strain>
    </source>
</reference>
<evidence type="ECO:0000256" key="3">
    <source>
        <dbReference type="ARBA" id="ARBA00022729"/>
    </source>
</evidence>
<gene>
    <name evidence="11" type="ORF">RM780_26135</name>
</gene>
<dbReference type="PIRSF" id="PIRSF001134">
    <property type="entry name" value="Streptogrisin"/>
    <property type="match status" value="1"/>
</dbReference>
<dbReference type="EMBL" id="JAVREN010000068">
    <property type="protein sequence ID" value="MDT0310401.1"/>
    <property type="molecule type" value="Genomic_DNA"/>
</dbReference>
<dbReference type="PROSITE" id="PS51318">
    <property type="entry name" value="TAT"/>
    <property type="match status" value="1"/>
</dbReference>
<evidence type="ECO:0000313" key="11">
    <source>
        <dbReference type="EMBL" id="MDT0310401.1"/>
    </source>
</evidence>
<accession>A0ABU2LFP8</accession>
<dbReference type="SUPFAM" id="SSF50494">
    <property type="entry name" value="Trypsin-like serine proteases"/>
    <property type="match status" value="1"/>
</dbReference>